<comment type="caution">
    <text evidence="2">The sequence shown here is derived from an EMBL/GenBank/DDBJ whole genome shotgun (WGS) entry which is preliminary data.</text>
</comment>
<accession>A0ABQ7Y245</accession>
<dbReference type="InterPro" id="IPR052751">
    <property type="entry name" value="Plant_MAPKKK"/>
</dbReference>
<dbReference type="PROSITE" id="PS50011">
    <property type="entry name" value="PROTEIN_KINASE_DOM"/>
    <property type="match status" value="1"/>
</dbReference>
<dbReference type="EMBL" id="JAGKQM010000018">
    <property type="protein sequence ID" value="KAH0862269.1"/>
    <property type="molecule type" value="Genomic_DNA"/>
</dbReference>
<dbReference type="InterPro" id="IPR008271">
    <property type="entry name" value="Ser/Thr_kinase_AS"/>
</dbReference>
<name>A0ABQ7Y245_BRANA</name>
<organism evidence="2 3">
    <name type="scientific">Brassica napus</name>
    <name type="common">Rape</name>
    <dbReference type="NCBI Taxonomy" id="3708"/>
    <lineage>
        <taxon>Eukaryota</taxon>
        <taxon>Viridiplantae</taxon>
        <taxon>Streptophyta</taxon>
        <taxon>Embryophyta</taxon>
        <taxon>Tracheophyta</taxon>
        <taxon>Spermatophyta</taxon>
        <taxon>Magnoliopsida</taxon>
        <taxon>eudicotyledons</taxon>
        <taxon>Gunneridae</taxon>
        <taxon>Pentapetalae</taxon>
        <taxon>rosids</taxon>
        <taxon>malvids</taxon>
        <taxon>Brassicales</taxon>
        <taxon>Brassicaceae</taxon>
        <taxon>Brassiceae</taxon>
        <taxon>Brassica</taxon>
    </lineage>
</organism>
<dbReference type="PANTHER" id="PTHR48011">
    <property type="entry name" value="CCR4-NOT TRANSCRIPTIONAL COMPLEX SUBUNIT CAF120-RELATED"/>
    <property type="match status" value="1"/>
</dbReference>
<protein>
    <recommendedName>
        <fullName evidence="1">Protein kinase domain-containing protein</fullName>
    </recommendedName>
</protein>
<dbReference type="InterPro" id="IPR011009">
    <property type="entry name" value="Kinase-like_dom_sf"/>
</dbReference>
<keyword evidence="3" id="KW-1185">Reference proteome</keyword>
<dbReference type="Pfam" id="PF00069">
    <property type="entry name" value="Pkinase"/>
    <property type="match status" value="1"/>
</dbReference>
<reference evidence="2 3" key="1">
    <citation type="submission" date="2021-05" db="EMBL/GenBank/DDBJ databases">
        <title>Genome Assembly of Synthetic Allotetraploid Brassica napus Reveals Homoeologous Exchanges between Subgenomes.</title>
        <authorList>
            <person name="Davis J.T."/>
        </authorList>
    </citation>
    <scope>NUCLEOTIDE SEQUENCE [LARGE SCALE GENOMIC DNA]</scope>
    <source>
        <strain evidence="3">cv. Da-Ae</strain>
        <tissue evidence="2">Seedling</tissue>
    </source>
</reference>
<dbReference type="PANTHER" id="PTHR48011:SF29">
    <property type="entry name" value="PROTEIN KINASE DOMAIN-CONTAINING PROTEIN"/>
    <property type="match status" value="1"/>
</dbReference>
<dbReference type="SUPFAM" id="SSF56112">
    <property type="entry name" value="Protein kinase-like (PK-like)"/>
    <property type="match status" value="1"/>
</dbReference>
<proteinExistence type="predicted"/>
<dbReference type="InterPro" id="IPR000719">
    <property type="entry name" value="Prot_kinase_dom"/>
</dbReference>
<feature type="domain" description="Protein kinase" evidence="1">
    <location>
        <begin position="1"/>
        <end position="223"/>
    </location>
</feature>
<dbReference type="Gene3D" id="1.10.510.10">
    <property type="entry name" value="Transferase(Phosphotransferase) domain 1"/>
    <property type="match status" value="1"/>
</dbReference>
<dbReference type="PROSITE" id="PS00108">
    <property type="entry name" value="PROTEIN_KINASE_ST"/>
    <property type="match status" value="1"/>
</dbReference>
<gene>
    <name evidence="2" type="ORF">HID58_079480</name>
</gene>
<evidence type="ECO:0000313" key="3">
    <source>
        <dbReference type="Proteomes" id="UP000824890"/>
    </source>
</evidence>
<evidence type="ECO:0000259" key="1">
    <source>
        <dbReference type="PROSITE" id="PS50011"/>
    </source>
</evidence>
<evidence type="ECO:0000313" key="2">
    <source>
        <dbReference type="EMBL" id="KAH0862269.1"/>
    </source>
</evidence>
<sequence>MLISSATVIPKMALRFSPHSRTLTTKTTTVSKQSYVFFSNLGDVPGSLHVSVTLFNKGLSNHGNKVHRLRLEYASEGLVSIHDHGYVHCDIKPDNLLLFPSSISSYELKISDFGKTLEVGEVPKFWESEFPCYWRWEGLVLEMYTGVIPWEGVNLDLLATRLRRGKAPEIPESLPSVAKAFIETVSQGILRREEALINCCLIRSCLVHKLKKKTSNSFLLKLF</sequence>
<dbReference type="Proteomes" id="UP000824890">
    <property type="component" value="Unassembled WGS sequence"/>
</dbReference>